<feature type="region of interest" description="Disordered" evidence="1">
    <location>
        <begin position="1"/>
        <end position="34"/>
    </location>
</feature>
<feature type="compositionally biased region" description="Basic residues" evidence="1">
    <location>
        <begin position="1"/>
        <end position="15"/>
    </location>
</feature>
<evidence type="ECO:0000256" key="1">
    <source>
        <dbReference type="SAM" id="MobiDB-lite"/>
    </source>
</evidence>
<dbReference type="EMBL" id="CP003588">
    <property type="protein sequence ID" value="AFK67931.1"/>
    <property type="molecule type" value="Genomic_DNA"/>
</dbReference>
<protein>
    <submittedName>
        <fullName evidence="2">Uncharacterized protein</fullName>
    </submittedName>
</protein>
<evidence type="ECO:0000313" key="3">
    <source>
        <dbReference type="Proteomes" id="UP000005268"/>
    </source>
</evidence>
<name>I3UR10_PSEPU</name>
<dbReference type="Proteomes" id="UP000005268">
    <property type="component" value="Chromosome"/>
</dbReference>
<dbReference type="KEGG" id="ppi:YSA_02145"/>
<gene>
    <name evidence="2" type="ORF">YSA_02145</name>
</gene>
<sequence length="34" mass="4007">MPMRKKGKSRIHARKIPLTNAWQPRHARKAAEKL</sequence>
<organism evidence="2 3">
    <name type="scientific">Pseudomonas putida ND6</name>
    <dbReference type="NCBI Taxonomy" id="231023"/>
    <lineage>
        <taxon>Bacteria</taxon>
        <taxon>Pseudomonadati</taxon>
        <taxon>Pseudomonadota</taxon>
        <taxon>Gammaproteobacteria</taxon>
        <taxon>Pseudomonadales</taxon>
        <taxon>Pseudomonadaceae</taxon>
        <taxon>Pseudomonas</taxon>
    </lineage>
</organism>
<dbReference type="HOGENOM" id="CLU_3375391_0_0_6"/>
<evidence type="ECO:0000313" key="2">
    <source>
        <dbReference type="EMBL" id="AFK67931.1"/>
    </source>
</evidence>
<accession>I3UR10</accession>
<proteinExistence type="predicted"/>
<dbReference type="AlphaFoldDB" id="I3UR10"/>
<reference evidence="2 3" key="1">
    <citation type="journal article" date="2012" name="J. Bacteriol.">
        <title>Complete Genome Sequence of the Naphthalene-Degrading Pseudomonas putida Strain ND6.</title>
        <authorList>
            <person name="Li S."/>
            <person name="Zhao H."/>
            <person name="Li Y."/>
            <person name="Niu S."/>
            <person name="Cai B."/>
        </authorList>
    </citation>
    <scope>NUCLEOTIDE SEQUENCE [LARGE SCALE GENOMIC DNA]</scope>
    <source>
        <strain evidence="2 3">ND6</strain>
    </source>
</reference>